<gene>
    <name evidence="1" type="ORF">ALSL_1339</name>
</gene>
<dbReference type="AlphaFoldDB" id="A0A2Z6E4H0"/>
<evidence type="ECO:0000313" key="1">
    <source>
        <dbReference type="EMBL" id="BBD79996.1"/>
    </source>
</evidence>
<evidence type="ECO:0000313" key="2">
    <source>
        <dbReference type="Proteomes" id="UP000270530"/>
    </source>
</evidence>
<proteinExistence type="predicted"/>
<organism evidence="1 2">
    <name type="scientific">Aerosticca soli</name>
    <dbReference type="NCBI Taxonomy" id="2010829"/>
    <lineage>
        <taxon>Bacteria</taxon>
        <taxon>Pseudomonadati</taxon>
        <taxon>Pseudomonadota</taxon>
        <taxon>Gammaproteobacteria</taxon>
        <taxon>Lysobacterales</taxon>
        <taxon>Rhodanobacteraceae</taxon>
        <taxon>Aerosticca</taxon>
    </lineage>
</organism>
<keyword evidence="2" id="KW-1185">Reference proteome</keyword>
<accession>A0A2Z6E4H0</accession>
<dbReference type="EMBL" id="AP018560">
    <property type="protein sequence ID" value="BBD79996.1"/>
    <property type="molecule type" value="Genomic_DNA"/>
</dbReference>
<sequence>MVSIMDVEHWEKELCMLAERLVVAVSHATVAAQASGLGAILDKAG</sequence>
<dbReference type="KEGG" id="rbd:ALSL_1339"/>
<reference evidence="2" key="1">
    <citation type="submission" date="2018-04" db="EMBL/GenBank/DDBJ databases">
        <authorList>
            <person name="Watanabe M."/>
            <person name="Kojima H."/>
        </authorList>
    </citation>
    <scope>NUCLEOTIDE SEQUENCE [LARGE SCALE GENOMIC DNA]</scope>
    <source>
        <strain evidence="2">Dysh456</strain>
    </source>
</reference>
<reference evidence="2" key="2">
    <citation type="submission" date="2018-06" db="EMBL/GenBank/DDBJ databases">
        <title>Genome sequence of Rhodanobacteraceae bacterium strain Dysh456.</title>
        <authorList>
            <person name="Fukui M."/>
        </authorList>
    </citation>
    <scope>NUCLEOTIDE SEQUENCE [LARGE SCALE GENOMIC DNA]</scope>
    <source>
        <strain evidence="2">Dysh456</strain>
    </source>
</reference>
<dbReference type="Proteomes" id="UP000270530">
    <property type="component" value="Chromosome"/>
</dbReference>
<protein>
    <submittedName>
        <fullName evidence="1">Uncharacterized protein</fullName>
    </submittedName>
</protein>
<name>A0A2Z6E4H0_9GAMM</name>